<feature type="domain" description="Methyltransferase type 11" evidence="4">
    <location>
        <begin position="40"/>
        <end position="128"/>
    </location>
</feature>
<dbReference type="GO" id="GO:0032259">
    <property type="term" value="P:methylation"/>
    <property type="evidence" value="ECO:0007669"/>
    <property type="project" value="UniProtKB-KW"/>
</dbReference>
<dbReference type="RefSeq" id="WP_072833883.1">
    <property type="nucleotide sequence ID" value="NZ_FQUU01000002.1"/>
</dbReference>
<evidence type="ECO:0000256" key="2">
    <source>
        <dbReference type="ARBA" id="ARBA00022603"/>
    </source>
</evidence>
<dbReference type="GO" id="GO:0008757">
    <property type="term" value="F:S-adenosylmethionine-dependent methyltransferase activity"/>
    <property type="evidence" value="ECO:0007669"/>
    <property type="project" value="InterPro"/>
</dbReference>
<sequence length="248" mass="28633">MPKDLFSEQSEAYFKYRPGYPVELFEYILGYVQDRKLAWDCATGNGQAATILANYFDKVMATDISTAQLKNAIRKPNIIYIKASAEKTGFEANSFDLITVAQAYHWLNWDKFYSEATRVGKSNGVIAIWTYNLIRSDENAINNIIEHFYHDITGPYWDSARRHVDEGYDNIPFAFAPLPSKTFNIQWVYTREDLLGYLNTWSALQTYIKQKGESPLPLISEALYDKWGTDETRVFNFPLSLKLGRIIK</sequence>
<evidence type="ECO:0000256" key="1">
    <source>
        <dbReference type="ARBA" id="ARBA00008361"/>
    </source>
</evidence>
<evidence type="ECO:0000313" key="5">
    <source>
        <dbReference type="EMBL" id="SHE59215.1"/>
    </source>
</evidence>
<dbReference type="CDD" id="cd02440">
    <property type="entry name" value="AdoMet_MTases"/>
    <property type="match status" value="1"/>
</dbReference>
<dbReference type="STRING" id="1121884.SAMN02745131_00748"/>
<keyword evidence="3 5" id="KW-0808">Transferase</keyword>
<dbReference type="AlphaFoldDB" id="A0A1M4URA0"/>
<dbReference type="InterPro" id="IPR013216">
    <property type="entry name" value="Methyltransf_11"/>
</dbReference>
<dbReference type="OrthoDB" id="9797252at2"/>
<dbReference type="InterPro" id="IPR029063">
    <property type="entry name" value="SAM-dependent_MTases_sf"/>
</dbReference>
<evidence type="ECO:0000256" key="3">
    <source>
        <dbReference type="ARBA" id="ARBA00022679"/>
    </source>
</evidence>
<keyword evidence="6" id="KW-1185">Reference proteome</keyword>
<accession>A0A1M4URA0</accession>
<proteinExistence type="inferred from homology"/>
<comment type="similarity">
    <text evidence="1">Belongs to the methyltransferase superfamily.</text>
</comment>
<reference evidence="5 6" key="1">
    <citation type="submission" date="2016-11" db="EMBL/GenBank/DDBJ databases">
        <authorList>
            <person name="Jaros S."/>
            <person name="Januszkiewicz K."/>
            <person name="Wedrychowicz H."/>
        </authorList>
    </citation>
    <scope>NUCLEOTIDE SEQUENCE [LARGE SCALE GENOMIC DNA]</scope>
    <source>
        <strain evidence="5 6">DSM 18119</strain>
    </source>
</reference>
<name>A0A1M4URA0_9BACT</name>
<dbReference type="Pfam" id="PF08241">
    <property type="entry name" value="Methyltransf_11"/>
    <property type="match status" value="1"/>
</dbReference>
<dbReference type="Proteomes" id="UP000184048">
    <property type="component" value="Unassembled WGS sequence"/>
</dbReference>
<protein>
    <submittedName>
        <fullName evidence="5">Methyltransferase domain-containing protein</fullName>
    </submittedName>
</protein>
<evidence type="ECO:0000259" key="4">
    <source>
        <dbReference type="Pfam" id="PF08241"/>
    </source>
</evidence>
<dbReference type="SUPFAM" id="SSF53335">
    <property type="entry name" value="S-adenosyl-L-methionine-dependent methyltransferases"/>
    <property type="match status" value="1"/>
</dbReference>
<dbReference type="Gene3D" id="3.40.50.150">
    <property type="entry name" value="Vaccinia Virus protein VP39"/>
    <property type="match status" value="1"/>
</dbReference>
<dbReference type="PANTHER" id="PTHR44942">
    <property type="entry name" value="METHYLTRANSF_11 DOMAIN-CONTAINING PROTEIN"/>
    <property type="match status" value="1"/>
</dbReference>
<gene>
    <name evidence="5" type="ORF">SAMN02745131_00748</name>
</gene>
<keyword evidence="2 5" id="KW-0489">Methyltransferase</keyword>
<dbReference type="EMBL" id="FQUU01000002">
    <property type="protein sequence ID" value="SHE59215.1"/>
    <property type="molecule type" value="Genomic_DNA"/>
</dbReference>
<dbReference type="PANTHER" id="PTHR44942:SF4">
    <property type="entry name" value="METHYLTRANSFERASE TYPE 11 DOMAIN-CONTAINING PROTEIN"/>
    <property type="match status" value="1"/>
</dbReference>
<organism evidence="5 6">
    <name type="scientific">Flavisolibacter ginsengisoli DSM 18119</name>
    <dbReference type="NCBI Taxonomy" id="1121884"/>
    <lineage>
        <taxon>Bacteria</taxon>
        <taxon>Pseudomonadati</taxon>
        <taxon>Bacteroidota</taxon>
        <taxon>Chitinophagia</taxon>
        <taxon>Chitinophagales</taxon>
        <taxon>Chitinophagaceae</taxon>
        <taxon>Flavisolibacter</taxon>
    </lineage>
</organism>
<dbReference type="InterPro" id="IPR051052">
    <property type="entry name" value="Diverse_substrate_MTase"/>
</dbReference>
<evidence type="ECO:0000313" key="6">
    <source>
        <dbReference type="Proteomes" id="UP000184048"/>
    </source>
</evidence>